<evidence type="ECO:0000256" key="2">
    <source>
        <dbReference type="SAM" id="Phobius"/>
    </source>
</evidence>
<accession>A0A5C6F8F3</accession>
<proteinExistence type="predicted"/>
<evidence type="ECO:0000313" key="4">
    <source>
        <dbReference type="Proteomes" id="UP000318288"/>
    </source>
</evidence>
<dbReference type="EMBL" id="SJPW01000003">
    <property type="protein sequence ID" value="TWU56890.1"/>
    <property type="molecule type" value="Genomic_DNA"/>
</dbReference>
<feature type="region of interest" description="Disordered" evidence="1">
    <location>
        <begin position="1"/>
        <end position="39"/>
    </location>
</feature>
<evidence type="ECO:0000256" key="1">
    <source>
        <dbReference type="SAM" id="MobiDB-lite"/>
    </source>
</evidence>
<evidence type="ECO:0000313" key="3">
    <source>
        <dbReference type="EMBL" id="TWU56890.1"/>
    </source>
</evidence>
<name>A0A5C6F8F3_9BACT</name>
<dbReference type="RefSeq" id="WP_246114477.1">
    <property type="nucleotide sequence ID" value="NZ_SJPW01000003.1"/>
</dbReference>
<reference evidence="3 4" key="1">
    <citation type="submission" date="2019-02" db="EMBL/GenBank/DDBJ databases">
        <title>Deep-cultivation of Planctomycetes and their phenomic and genomic characterization uncovers novel biology.</title>
        <authorList>
            <person name="Wiegand S."/>
            <person name="Jogler M."/>
            <person name="Boedeker C."/>
            <person name="Pinto D."/>
            <person name="Vollmers J."/>
            <person name="Rivas-Marin E."/>
            <person name="Kohn T."/>
            <person name="Peeters S.H."/>
            <person name="Heuer A."/>
            <person name="Rast P."/>
            <person name="Oberbeckmann S."/>
            <person name="Bunk B."/>
            <person name="Jeske O."/>
            <person name="Meyerdierks A."/>
            <person name="Storesund J.E."/>
            <person name="Kallscheuer N."/>
            <person name="Luecker S."/>
            <person name="Lage O.M."/>
            <person name="Pohl T."/>
            <person name="Merkel B.J."/>
            <person name="Hornburger P."/>
            <person name="Mueller R.-W."/>
            <person name="Bruemmer F."/>
            <person name="Labrenz M."/>
            <person name="Spormann A.M."/>
            <person name="Op Den Camp H."/>
            <person name="Overmann J."/>
            <person name="Amann R."/>
            <person name="Jetten M.S.M."/>
            <person name="Mascher T."/>
            <person name="Medema M.H."/>
            <person name="Devos D.P."/>
            <person name="Kaster A.-K."/>
            <person name="Ovreas L."/>
            <person name="Rohde M."/>
            <person name="Galperin M.Y."/>
            <person name="Jogler C."/>
        </authorList>
    </citation>
    <scope>NUCLEOTIDE SEQUENCE [LARGE SCALE GENOMIC DNA]</scope>
    <source>
        <strain evidence="3 4">Poly51</strain>
    </source>
</reference>
<keyword evidence="2" id="KW-0812">Transmembrane</keyword>
<dbReference type="AlphaFoldDB" id="A0A5C6F8F3"/>
<sequence>MSTSVSNPADPHSVGNKSQGNPSQITGTQGQRPANRGKAADNRKARLWVTLAATVLFVIVGFLVIRTQGYVSGSEFSPSHFQKRDFSFYEIPLIHLQITPIKRSGTTPETAVYLRQTGLIPAATGNPDVWHLVTIQRGLTGRTPADAQLLTDQLELNTGSNPYWKQWCTDHPKLARELWPTIQKLADRELYILMPRMLEIAQNQPSIEALQTEIDKYLKREYAGLIADLKETGRNDLAEALRQEASRDYPGDPAF</sequence>
<feature type="compositionally biased region" description="Polar residues" evidence="1">
    <location>
        <begin position="15"/>
        <end position="32"/>
    </location>
</feature>
<protein>
    <submittedName>
        <fullName evidence="3">Uncharacterized protein</fullName>
    </submittedName>
</protein>
<feature type="transmembrane region" description="Helical" evidence="2">
    <location>
        <begin position="45"/>
        <end position="65"/>
    </location>
</feature>
<keyword evidence="4" id="KW-1185">Reference proteome</keyword>
<gene>
    <name evidence="3" type="ORF">Poly51_28080</name>
</gene>
<keyword evidence="2" id="KW-0472">Membrane</keyword>
<dbReference type="Proteomes" id="UP000318288">
    <property type="component" value="Unassembled WGS sequence"/>
</dbReference>
<organism evidence="3 4">
    <name type="scientific">Rubripirellula tenax</name>
    <dbReference type="NCBI Taxonomy" id="2528015"/>
    <lineage>
        <taxon>Bacteria</taxon>
        <taxon>Pseudomonadati</taxon>
        <taxon>Planctomycetota</taxon>
        <taxon>Planctomycetia</taxon>
        <taxon>Pirellulales</taxon>
        <taxon>Pirellulaceae</taxon>
        <taxon>Rubripirellula</taxon>
    </lineage>
</organism>
<keyword evidence="2" id="KW-1133">Transmembrane helix</keyword>
<comment type="caution">
    <text evidence="3">The sequence shown here is derived from an EMBL/GenBank/DDBJ whole genome shotgun (WGS) entry which is preliminary data.</text>
</comment>